<protein>
    <submittedName>
        <fullName evidence="2">Uncharacterized protein</fullName>
    </submittedName>
</protein>
<reference evidence="2 3" key="1">
    <citation type="journal article" date="2014" name="Genome Biol. Evol.">
        <title>The genome of the myxosporean Thelohanellus kitauei shows adaptations to nutrient acquisition within its fish host.</title>
        <authorList>
            <person name="Yang Y."/>
            <person name="Xiong J."/>
            <person name="Zhou Z."/>
            <person name="Huo F."/>
            <person name="Miao W."/>
            <person name="Ran C."/>
            <person name="Liu Y."/>
            <person name="Zhang J."/>
            <person name="Feng J."/>
            <person name="Wang M."/>
            <person name="Wang M."/>
            <person name="Wang L."/>
            <person name="Yao B."/>
        </authorList>
    </citation>
    <scope>NUCLEOTIDE SEQUENCE [LARGE SCALE GENOMIC DNA]</scope>
    <source>
        <strain evidence="2">Wuqing</strain>
    </source>
</reference>
<keyword evidence="3" id="KW-1185">Reference proteome</keyword>
<proteinExistence type="predicted"/>
<organism evidence="2 3">
    <name type="scientific">Thelohanellus kitauei</name>
    <name type="common">Myxosporean</name>
    <dbReference type="NCBI Taxonomy" id="669202"/>
    <lineage>
        <taxon>Eukaryota</taxon>
        <taxon>Metazoa</taxon>
        <taxon>Cnidaria</taxon>
        <taxon>Myxozoa</taxon>
        <taxon>Myxosporea</taxon>
        <taxon>Bivalvulida</taxon>
        <taxon>Platysporina</taxon>
        <taxon>Myxobolidae</taxon>
        <taxon>Thelohanellus</taxon>
    </lineage>
</organism>
<evidence type="ECO:0000256" key="1">
    <source>
        <dbReference type="SAM" id="Phobius"/>
    </source>
</evidence>
<accession>A0A0C2M7A9</accession>
<keyword evidence="1" id="KW-0472">Membrane</keyword>
<gene>
    <name evidence="2" type="ORF">RF11_15085</name>
</gene>
<keyword evidence="1" id="KW-0812">Transmembrane</keyword>
<dbReference type="Proteomes" id="UP000031668">
    <property type="component" value="Unassembled WGS sequence"/>
</dbReference>
<feature type="transmembrane region" description="Helical" evidence="1">
    <location>
        <begin position="62"/>
        <end position="84"/>
    </location>
</feature>
<evidence type="ECO:0000313" key="2">
    <source>
        <dbReference type="EMBL" id="KII62900.1"/>
    </source>
</evidence>
<comment type="caution">
    <text evidence="2">The sequence shown here is derived from an EMBL/GenBank/DDBJ whole genome shotgun (WGS) entry which is preliminary data.</text>
</comment>
<dbReference type="EMBL" id="JWZT01004852">
    <property type="protein sequence ID" value="KII62900.1"/>
    <property type="molecule type" value="Genomic_DNA"/>
</dbReference>
<name>A0A0C2M7A9_THEKT</name>
<keyword evidence="1" id="KW-1133">Transmembrane helix</keyword>
<sequence>MDKIRHTLCHASNTCKWTSNIFLNKTVLCYVSQQTLTPFRLPYEAKHSNSAVMGQRISYIQYIWYFLAFVLSVSLLILGIKVLVESLRFIRPERFDDYLFMGTRGYETLNGAVYRLKEMTLLS</sequence>
<dbReference type="AlphaFoldDB" id="A0A0C2M7A9"/>
<evidence type="ECO:0000313" key="3">
    <source>
        <dbReference type="Proteomes" id="UP000031668"/>
    </source>
</evidence>